<keyword evidence="2" id="KW-1185">Reference proteome</keyword>
<proteinExistence type="predicted"/>
<protein>
    <submittedName>
        <fullName evidence="1">Uncharacterized protein</fullName>
    </submittedName>
</protein>
<dbReference type="AlphaFoldDB" id="A0A397NRY5"/>
<dbReference type="EMBL" id="QXDC01000004">
    <property type="protein sequence ID" value="RIA37475.1"/>
    <property type="molecule type" value="Genomic_DNA"/>
</dbReference>
<dbReference type="Proteomes" id="UP000266568">
    <property type="component" value="Unassembled WGS sequence"/>
</dbReference>
<organism evidence="1 2">
    <name type="scientific">Hephaestia caeni</name>
    <dbReference type="NCBI Taxonomy" id="645617"/>
    <lineage>
        <taxon>Bacteria</taxon>
        <taxon>Pseudomonadati</taxon>
        <taxon>Pseudomonadota</taxon>
        <taxon>Alphaproteobacteria</taxon>
        <taxon>Sphingomonadales</taxon>
        <taxon>Sphingomonadaceae</taxon>
        <taxon>Hephaestia</taxon>
    </lineage>
</organism>
<dbReference type="RefSeq" id="WP_119036781.1">
    <property type="nucleotide sequence ID" value="NZ_QXDC01000004.1"/>
</dbReference>
<gene>
    <name evidence="1" type="ORF">DFR49_3360</name>
</gene>
<comment type="caution">
    <text evidence="1">The sequence shown here is derived from an EMBL/GenBank/DDBJ whole genome shotgun (WGS) entry which is preliminary data.</text>
</comment>
<evidence type="ECO:0000313" key="2">
    <source>
        <dbReference type="Proteomes" id="UP000266568"/>
    </source>
</evidence>
<reference evidence="1 2" key="1">
    <citation type="submission" date="2018-08" db="EMBL/GenBank/DDBJ databases">
        <title>Genomic Encyclopedia of Type Strains, Phase IV (KMG-IV): sequencing the most valuable type-strain genomes for metagenomic binning, comparative biology and taxonomic classification.</title>
        <authorList>
            <person name="Goeker M."/>
        </authorList>
    </citation>
    <scope>NUCLEOTIDE SEQUENCE [LARGE SCALE GENOMIC DNA]</scope>
    <source>
        <strain evidence="1 2">DSM 25527</strain>
    </source>
</reference>
<sequence>MQGAVIRARIDGENDIALAHTIASFSRAKKLERLDHYLRPRGRKKVTMLDRLKAISDRTRKQ</sequence>
<evidence type="ECO:0000313" key="1">
    <source>
        <dbReference type="EMBL" id="RIA37475.1"/>
    </source>
</evidence>
<name>A0A397NRY5_9SPHN</name>
<accession>A0A397NRY5</accession>